<organism evidence="4">
    <name type="scientific">Proteinivorax hydrogeniformans</name>
    <dbReference type="NCBI Taxonomy" id="1826727"/>
    <lineage>
        <taxon>Bacteria</taxon>
        <taxon>Bacillati</taxon>
        <taxon>Bacillota</taxon>
        <taxon>Clostridia</taxon>
        <taxon>Eubacteriales</taxon>
        <taxon>Proteinivoracaceae</taxon>
        <taxon>Proteinivorax</taxon>
    </lineage>
</organism>
<dbReference type="PANTHER" id="PTHR43421">
    <property type="entry name" value="METALLOPROTEASE PMBA"/>
    <property type="match status" value="1"/>
</dbReference>
<dbReference type="InterPro" id="IPR002510">
    <property type="entry name" value="Metalloprtase-TldD/E_N"/>
</dbReference>
<evidence type="ECO:0000313" key="4">
    <source>
        <dbReference type="EMBL" id="XCI27840.1"/>
    </source>
</evidence>
<evidence type="ECO:0000256" key="1">
    <source>
        <dbReference type="ARBA" id="ARBA00005836"/>
    </source>
</evidence>
<dbReference type="InterPro" id="IPR045569">
    <property type="entry name" value="Metalloprtase-TldD/E_C"/>
</dbReference>
<dbReference type="PANTHER" id="PTHR43421:SF1">
    <property type="entry name" value="METALLOPROTEASE PMBA"/>
    <property type="match status" value="1"/>
</dbReference>
<dbReference type="RefSeq" id="WP_353892417.1">
    <property type="nucleotide sequence ID" value="NZ_CP159485.1"/>
</dbReference>
<reference evidence="4" key="2">
    <citation type="submission" date="2024-06" db="EMBL/GenBank/DDBJ databases">
        <authorList>
            <person name="Petrova K.O."/>
            <person name="Toshchakov S.V."/>
            <person name="Boltjanskaja Y.V."/>
            <person name="Kevbrin V.V."/>
        </authorList>
    </citation>
    <scope>NUCLEOTIDE SEQUENCE</scope>
    <source>
        <strain evidence="4">Z-710</strain>
    </source>
</reference>
<name>A0AAU8HQM6_9FIRM</name>
<comment type="similarity">
    <text evidence="1">Belongs to the peptidase U62 family.</text>
</comment>
<dbReference type="EMBL" id="CP159485">
    <property type="protein sequence ID" value="XCI27840.1"/>
    <property type="molecule type" value="Genomic_DNA"/>
</dbReference>
<dbReference type="InterPro" id="IPR047657">
    <property type="entry name" value="PmbA"/>
</dbReference>
<dbReference type="Pfam" id="PF01523">
    <property type="entry name" value="PmbA_TldD_1st"/>
    <property type="match status" value="1"/>
</dbReference>
<proteinExistence type="inferred from homology"/>
<gene>
    <name evidence="4" type="ORF">PRVXH_001764</name>
</gene>
<protein>
    <submittedName>
        <fullName evidence="4">TldD/PmbA family protein</fullName>
    </submittedName>
</protein>
<dbReference type="Pfam" id="PF19289">
    <property type="entry name" value="PmbA_TldD_3rd"/>
    <property type="match status" value="1"/>
</dbReference>
<dbReference type="SUPFAM" id="SSF111283">
    <property type="entry name" value="Putative modulator of DNA gyrase, PmbA/TldD"/>
    <property type="match status" value="1"/>
</dbReference>
<feature type="domain" description="Metalloprotease TldD/E N-terminal" evidence="2">
    <location>
        <begin position="15"/>
        <end position="72"/>
    </location>
</feature>
<reference evidence="4" key="1">
    <citation type="journal article" date="2018" name="Antonie Van Leeuwenhoek">
        <title>Proteinivorax hydrogeniformans sp. nov., an anaerobic, haloalkaliphilic bacterium fermenting proteinaceous compounds with high hydrogen production.</title>
        <authorList>
            <person name="Boltyanskaya Y."/>
            <person name="Detkova E."/>
            <person name="Pimenov N."/>
            <person name="Kevbrin V."/>
        </authorList>
    </citation>
    <scope>NUCLEOTIDE SEQUENCE</scope>
    <source>
        <strain evidence="4">Z-710</strain>
    </source>
</reference>
<evidence type="ECO:0000259" key="2">
    <source>
        <dbReference type="Pfam" id="PF01523"/>
    </source>
</evidence>
<dbReference type="GO" id="GO:0006508">
    <property type="term" value="P:proteolysis"/>
    <property type="evidence" value="ECO:0007669"/>
    <property type="project" value="InterPro"/>
</dbReference>
<dbReference type="InterPro" id="IPR035068">
    <property type="entry name" value="TldD/PmbA_N"/>
</dbReference>
<accession>A0AAU8HQM6</accession>
<feature type="domain" description="Metalloprotease TldD/E C-terminal" evidence="3">
    <location>
        <begin position="209"/>
        <end position="438"/>
    </location>
</feature>
<dbReference type="Gene3D" id="3.30.2290.10">
    <property type="entry name" value="PmbA/TldD superfamily"/>
    <property type="match status" value="1"/>
</dbReference>
<dbReference type="InterPro" id="IPR036059">
    <property type="entry name" value="TldD/PmbA_sf"/>
</dbReference>
<evidence type="ECO:0000259" key="3">
    <source>
        <dbReference type="Pfam" id="PF19289"/>
    </source>
</evidence>
<dbReference type="GO" id="GO:0005829">
    <property type="term" value="C:cytosol"/>
    <property type="evidence" value="ECO:0007669"/>
    <property type="project" value="TreeGrafter"/>
</dbReference>
<dbReference type="GO" id="GO:0008237">
    <property type="term" value="F:metallopeptidase activity"/>
    <property type="evidence" value="ECO:0007669"/>
    <property type="project" value="InterPro"/>
</dbReference>
<dbReference type="AlphaFoldDB" id="A0AAU8HQM6"/>
<sequence>MEKLLNKALEVAEQAEIYVREVSSTSVSIKLNKLKGIESEKKTEVSLRIVKDGNMGSAVSTSIEDDTLIERALIALENQKSKAITFPNEENLADVVSSSEEVMNMDTKKLTELAFDHSERLYKAAPDIKFGVNANKTYRKVHILNSSGFDKSYDYTNLSLGLSTITDKGFYGASKEYSLGKIPNVPDEDIQNLIQMHRLGDNPVTLGNEKMPVIFAGKVMGSLMLRVLGGVSGSNIVKEVSPLEGKIGEKLFSENITIRDDGKMPFGVNTCLFDDEGTPSQNTMLYEKGVLKNYLVGISQSKKLDKEPTGNAFKRTLFSKEIEDKPAVFDTNIVIEGNHKEDEEIIKGIKRGLLITGVMGAHTGNINQGEFSMNISSGYLIEDGKLVGQVKGSMIAGNIYDLFKNIEAVGTKYEVMRSIFYHMGYSPMVCFSQANIVGK</sequence>